<organism evidence="1 2">
    <name type="scientific">Rhododendron molle</name>
    <name type="common">Chinese azalea</name>
    <name type="synonym">Azalea mollis</name>
    <dbReference type="NCBI Taxonomy" id="49168"/>
    <lineage>
        <taxon>Eukaryota</taxon>
        <taxon>Viridiplantae</taxon>
        <taxon>Streptophyta</taxon>
        <taxon>Embryophyta</taxon>
        <taxon>Tracheophyta</taxon>
        <taxon>Spermatophyta</taxon>
        <taxon>Magnoliopsida</taxon>
        <taxon>eudicotyledons</taxon>
        <taxon>Gunneridae</taxon>
        <taxon>Pentapetalae</taxon>
        <taxon>asterids</taxon>
        <taxon>Ericales</taxon>
        <taxon>Ericaceae</taxon>
        <taxon>Ericoideae</taxon>
        <taxon>Rhodoreae</taxon>
        <taxon>Rhododendron</taxon>
    </lineage>
</organism>
<dbReference type="Proteomes" id="UP001062846">
    <property type="component" value="Chromosome 13"/>
</dbReference>
<evidence type="ECO:0000313" key="1">
    <source>
        <dbReference type="EMBL" id="KAI8524176.1"/>
    </source>
</evidence>
<dbReference type="EMBL" id="CM046400">
    <property type="protein sequence ID" value="KAI8524176.1"/>
    <property type="molecule type" value="Genomic_DNA"/>
</dbReference>
<sequence>MAENTFCYHLQQPLQFVSLVEFFRYTEPKHEKTLPSSLAPHSAICSTATVPRYLCRGTVALAPLSLSLSTIRSVHSDPSGLHRRRCRLRPRQEQPLCGRRRQASSKIEGPRVTRRIGLKSMGQPSFQTENVSGGDPKSHGSETRWTGLSTNHHRDSHAHCVDKKDIIEENVPEVRQKRQVQERICNR</sequence>
<name>A0ACC0L6P8_RHOML</name>
<comment type="caution">
    <text evidence="1">The sequence shown here is derived from an EMBL/GenBank/DDBJ whole genome shotgun (WGS) entry which is preliminary data.</text>
</comment>
<gene>
    <name evidence="1" type="ORF">RHMOL_Rhmol13G0129400</name>
</gene>
<proteinExistence type="predicted"/>
<accession>A0ACC0L6P8</accession>
<protein>
    <submittedName>
        <fullName evidence="1">Uncharacterized protein</fullName>
    </submittedName>
</protein>
<reference evidence="1" key="1">
    <citation type="submission" date="2022-02" db="EMBL/GenBank/DDBJ databases">
        <title>Plant Genome Project.</title>
        <authorList>
            <person name="Zhang R.-G."/>
        </authorList>
    </citation>
    <scope>NUCLEOTIDE SEQUENCE</scope>
    <source>
        <strain evidence="1">AT1</strain>
    </source>
</reference>
<keyword evidence="2" id="KW-1185">Reference proteome</keyword>
<evidence type="ECO:0000313" key="2">
    <source>
        <dbReference type="Proteomes" id="UP001062846"/>
    </source>
</evidence>